<evidence type="ECO:0000256" key="7">
    <source>
        <dbReference type="ARBA" id="ARBA00022915"/>
    </source>
</evidence>
<keyword evidence="5" id="KW-0791">Threonine biosynthesis</keyword>
<evidence type="ECO:0000313" key="16">
    <source>
        <dbReference type="Proteomes" id="UP000075816"/>
    </source>
</evidence>
<keyword evidence="10" id="KW-0486">Methionine biosynthesis</keyword>
<dbReference type="AlphaFoldDB" id="A0A162IXK1"/>
<gene>
    <name evidence="15" type="ORF">A2J07_04925</name>
</gene>
<protein>
    <recommendedName>
        <fullName evidence="3 12">Aspartate-semialdehyde dehydrogenase</fullName>
        <ecNumber evidence="3 12">1.2.1.11</ecNumber>
    </recommendedName>
</protein>
<dbReference type="InterPro" id="IPR012280">
    <property type="entry name" value="Semialdhyde_DH_dimer_dom"/>
</dbReference>
<reference evidence="15 16" key="1">
    <citation type="submission" date="2016-03" db="EMBL/GenBank/DDBJ databases">
        <title>Comparative genomics of human isolates of Fusobacterium necrophorum.</title>
        <authorList>
            <person name="Jensen A."/>
            <person name="Bank S."/>
            <person name="Andersen P.S."/>
            <person name="Kristensen L.H."/>
            <person name="Prag J."/>
        </authorList>
    </citation>
    <scope>NUCLEOTIDE SEQUENCE [LARGE SCALE GENOMIC DNA]</scope>
    <source>
        <strain evidence="15 16">LS_1264</strain>
    </source>
</reference>
<keyword evidence="7" id="KW-0220">Diaminopimelate biosynthesis</keyword>
<evidence type="ECO:0000256" key="13">
    <source>
        <dbReference type="PIRSR" id="PIRSR000148-1"/>
    </source>
</evidence>
<evidence type="ECO:0000256" key="6">
    <source>
        <dbReference type="ARBA" id="ARBA00022857"/>
    </source>
</evidence>
<comment type="caution">
    <text evidence="15">The sequence shown here is derived from an EMBL/GenBank/DDBJ whole genome shotgun (WGS) entry which is preliminary data.</text>
</comment>
<dbReference type="CDD" id="cd18131">
    <property type="entry name" value="ASADH_C_bac_euk_like"/>
    <property type="match status" value="1"/>
</dbReference>
<comment type="similarity">
    <text evidence="1">Belongs to the aspartate-semialdehyde dehydrogenase family.</text>
</comment>
<keyword evidence="4" id="KW-0028">Amino-acid biosynthesis</keyword>
<evidence type="ECO:0000256" key="9">
    <source>
        <dbReference type="ARBA" id="ARBA00023154"/>
    </source>
</evidence>
<evidence type="ECO:0000256" key="1">
    <source>
        <dbReference type="ARBA" id="ARBA00010584"/>
    </source>
</evidence>
<dbReference type="Proteomes" id="UP000075816">
    <property type="component" value="Unassembled WGS sequence"/>
</dbReference>
<dbReference type="SUPFAM" id="SSF55347">
    <property type="entry name" value="Glyceraldehyde-3-phosphate dehydrogenase-like, C-terminal domain"/>
    <property type="match status" value="1"/>
</dbReference>
<accession>A0A162IXK1</accession>
<proteinExistence type="inferred from homology"/>
<dbReference type="SMART" id="SM00859">
    <property type="entry name" value="Semialdhyde_dh"/>
    <property type="match status" value="1"/>
</dbReference>
<sequence>MKIAILGATGAVGQQMMKCLIEQEIPVTTLKLLASAKSVGKKYSFQGKEICVEEANESSFEGMDIVLGAVESDMAKKFAPFIKKAGAVFIDNSSAFRLEEKVPLVIPEINGEDAKHHQGIIANPNCSTIIALMSIYAVDKLSKITDIIASTYQAVSGAGNNGIYELEEQILALLKEKKITPKVFSHQIAYNCIPKISDTLENGFTAEEMKMQDEGRKILHNPNLKVTCTCIRVPVMRSHSISLSFRTEKKLSMEEITNAIQNSKGVRLVELPMPLSTSEQDIVEVGRIRQDDVINGYALWCCGDQIRKGAAANAVQIIKCLF</sequence>
<dbReference type="GO" id="GO:0009097">
    <property type="term" value="P:isoleucine biosynthetic process"/>
    <property type="evidence" value="ECO:0007669"/>
    <property type="project" value="UniProtKB-UniRule"/>
</dbReference>
<dbReference type="CDD" id="cd02316">
    <property type="entry name" value="VcASADH2_like_N"/>
    <property type="match status" value="1"/>
</dbReference>
<dbReference type="PANTHER" id="PTHR46278:SF2">
    <property type="entry name" value="ASPARTATE-SEMIALDEHYDE DEHYDROGENASE"/>
    <property type="match status" value="1"/>
</dbReference>
<dbReference type="KEGG" id="fnf:BSQ88_03290"/>
<dbReference type="NCBIfam" id="TIGR01296">
    <property type="entry name" value="asd_B"/>
    <property type="match status" value="1"/>
</dbReference>
<evidence type="ECO:0000256" key="10">
    <source>
        <dbReference type="ARBA" id="ARBA00023167"/>
    </source>
</evidence>
<dbReference type="GO" id="GO:0046983">
    <property type="term" value="F:protein dimerization activity"/>
    <property type="evidence" value="ECO:0007669"/>
    <property type="project" value="InterPro"/>
</dbReference>
<dbReference type="PANTHER" id="PTHR46278">
    <property type="entry name" value="DEHYDROGENASE, PUTATIVE-RELATED"/>
    <property type="match status" value="1"/>
</dbReference>
<evidence type="ECO:0000256" key="3">
    <source>
        <dbReference type="ARBA" id="ARBA00013120"/>
    </source>
</evidence>
<evidence type="ECO:0000256" key="11">
    <source>
        <dbReference type="ARBA" id="ARBA00047891"/>
    </source>
</evidence>
<dbReference type="NCBIfam" id="NF011456">
    <property type="entry name" value="PRK14874.1"/>
    <property type="match status" value="1"/>
</dbReference>
<dbReference type="Pfam" id="PF02774">
    <property type="entry name" value="Semialdhyde_dhC"/>
    <property type="match status" value="1"/>
</dbReference>
<dbReference type="Gene3D" id="3.30.360.10">
    <property type="entry name" value="Dihydrodipicolinate Reductase, domain 2"/>
    <property type="match status" value="1"/>
</dbReference>
<feature type="active site" description="Proton acceptor" evidence="13">
    <location>
        <position position="239"/>
    </location>
</feature>
<evidence type="ECO:0000256" key="2">
    <source>
        <dbReference type="ARBA" id="ARBA00011738"/>
    </source>
</evidence>
<organism evidence="15 16">
    <name type="scientific">Fusobacterium necrophorum subsp. funduliforme</name>
    <dbReference type="NCBI Taxonomy" id="143387"/>
    <lineage>
        <taxon>Bacteria</taxon>
        <taxon>Fusobacteriati</taxon>
        <taxon>Fusobacteriota</taxon>
        <taxon>Fusobacteriia</taxon>
        <taxon>Fusobacteriales</taxon>
        <taxon>Fusobacteriaceae</taxon>
        <taxon>Fusobacterium</taxon>
    </lineage>
</organism>
<feature type="domain" description="Semialdehyde dehydrogenase NAD-binding" evidence="14">
    <location>
        <begin position="2"/>
        <end position="117"/>
    </location>
</feature>
<evidence type="ECO:0000256" key="5">
    <source>
        <dbReference type="ARBA" id="ARBA00022697"/>
    </source>
</evidence>
<evidence type="ECO:0000256" key="4">
    <source>
        <dbReference type="ARBA" id="ARBA00022605"/>
    </source>
</evidence>
<keyword evidence="6" id="KW-0521">NADP</keyword>
<dbReference type="InterPro" id="IPR036291">
    <property type="entry name" value="NAD(P)-bd_dom_sf"/>
</dbReference>
<dbReference type="EC" id="1.2.1.11" evidence="3 12"/>
<dbReference type="PIRSF" id="PIRSF000148">
    <property type="entry name" value="ASA_dh"/>
    <property type="match status" value="1"/>
</dbReference>
<dbReference type="GO" id="GO:0004073">
    <property type="term" value="F:aspartate-semialdehyde dehydrogenase activity"/>
    <property type="evidence" value="ECO:0007669"/>
    <property type="project" value="UniProtKB-UniRule"/>
</dbReference>
<dbReference type="EMBL" id="LVEA01000031">
    <property type="protein sequence ID" value="KYL04650.1"/>
    <property type="molecule type" value="Genomic_DNA"/>
</dbReference>
<dbReference type="GO" id="GO:0009086">
    <property type="term" value="P:methionine biosynthetic process"/>
    <property type="evidence" value="ECO:0007669"/>
    <property type="project" value="UniProtKB-UniRule"/>
</dbReference>
<feature type="active site" description="Acyl-thioester intermediate" evidence="13">
    <location>
        <position position="126"/>
    </location>
</feature>
<keyword evidence="8" id="KW-0560">Oxidoreductase</keyword>
<dbReference type="GO" id="GO:0051287">
    <property type="term" value="F:NAD binding"/>
    <property type="evidence" value="ECO:0007669"/>
    <property type="project" value="InterPro"/>
</dbReference>
<dbReference type="InterPro" id="IPR000534">
    <property type="entry name" value="Semialdehyde_DH_NAD-bd"/>
</dbReference>
<evidence type="ECO:0000313" key="15">
    <source>
        <dbReference type="EMBL" id="KYL04650.1"/>
    </source>
</evidence>
<dbReference type="SUPFAM" id="SSF51735">
    <property type="entry name" value="NAD(P)-binding Rossmann-fold domains"/>
    <property type="match status" value="1"/>
</dbReference>
<evidence type="ECO:0000259" key="14">
    <source>
        <dbReference type="SMART" id="SM00859"/>
    </source>
</evidence>
<comment type="subunit">
    <text evidence="2">Homodimer.</text>
</comment>
<dbReference type="RefSeq" id="WP_005959531.1">
    <property type="nucleotide sequence ID" value="NZ_CAXOUJ010000028.1"/>
</dbReference>
<dbReference type="GO" id="GO:0009089">
    <property type="term" value="P:lysine biosynthetic process via diaminopimelate"/>
    <property type="evidence" value="ECO:0007669"/>
    <property type="project" value="UniProtKB-UniRule"/>
</dbReference>
<dbReference type="GO" id="GO:0009088">
    <property type="term" value="P:threonine biosynthetic process"/>
    <property type="evidence" value="ECO:0007669"/>
    <property type="project" value="UniProtKB-UniRule"/>
</dbReference>
<dbReference type="Gene3D" id="3.40.50.720">
    <property type="entry name" value="NAD(P)-binding Rossmann-like Domain"/>
    <property type="match status" value="1"/>
</dbReference>
<evidence type="ECO:0000256" key="12">
    <source>
        <dbReference type="NCBIfam" id="TIGR01296"/>
    </source>
</evidence>
<dbReference type="eggNOG" id="COG0136">
    <property type="taxonomic scope" value="Bacteria"/>
</dbReference>
<name>A0A162IXK1_9FUSO</name>
<dbReference type="Pfam" id="PF01118">
    <property type="entry name" value="Semialdhyde_dh"/>
    <property type="match status" value="1"/>
</dbReference>
<evidence type="ECO:0000256" key="8">
    <source>
        <dbReference type="ARBA" id="ARBA00023002"/>
    </source>
</evidence>
<dbReference type="GO" id="GO:0019877">
    <property type="term" value="P:diaminopimelate biosynthetic process"/>
    <property type="evidence" value="ECO:0007669"/>
    <property type="project" value="UniProtKB-KW"/>
</dbReference>
<keyword evidence="9" id="KW-0457">Lysine biosynthesis</keyword>
<dbReference type="GO" id="GO:0050661">
    <property type="term" value="F:NADP binding"/>
    <property type="evidence" value="ECO:0007669"/>
    <property type="project" value="InterPro"/>
</dbReference>
<comment type="catalytic activity">
    <reaction evidence="11">
        <text>L-aspartate 4-semialdehyde + phosphate + NADP(+) = 4-phospho-L-aspartate + NADPH + H(+)</text>
        <dbReference type="Rhea" id="RHEA:24284"/>
        <dbReference type="ChEBI" id="CHEBI:15378"/>
        <dbReference type="ChEBI" id="CHEBI:43474"/>
        <dbReference type="ChEBI" id="CHEBI:57535"/>
        <dbReference type="ChEBI" id="CHEBI:57783"/>
        <dbReference type="ChEBI" id="CHEBI:58349"/>
        <dbReference type="ChEBI" id="CHEBI:537519"/>
        <dbReference type="EC" id="1.2.1.11"/>
    </reaction>
</comment>
<dbReference type="InterPro" id="IPR005986">
    <property type="entry name" value="Asp_semialdehyde_DH_beta"/>
</dbReference>